<evidence type="ECO:0008006" key="10">
    <source>
        <dbReference type="Google" id="ProtNLM"/>
    </source>
</evidence>
<keyword evidence="5 7" id="KW-1133">Transmembrane helix</keyword>
<evidence type="ECO:0000256" key="5">
    <source>
        <dbReference type="ARBA" id="ARBA00022989"/>
    </source>
</evidence>
<dbReference type="PANTHER" id="PTHR10332">
    <property type="entry name" value="EQUILIBRATIVE NUCLEOSIDE TRANSPORTER"/>
    <property type="match status" value="1"/>
</dbReference>
<reference evidence="8" key="1">
    <citation type="submission" date="2022-12" db="EMBL/GenBank/DDBJ databases">
        <title>Genome assemblies of Blomia tropicalis.</title>
        <authorList>
            <person name="Cui Y."/>
        </authorList>
    </citation>
    <scope>NUCLEOTIDE SEQUENCE</scope>
    <source>
        <tissue evidence="8">Adult mites</tissue>
    </source>
</reference>
<feature type="transmembrane region" description="Helical" evidence="7">
    <location>
        <begin position="327"/>
        <end position="346"/>
    </location>
</feature>
<dbReference type="PANTHER" id="PTHR10332:SF80">
    <property type="entry name" value="EQUILIBRATIVE NUCLEOSIDE TRANSPORTER 2, ISOFORM A"/>
    <property type="match status" value="1"/>
</dbReference>
<sequence length="458" mass="51437">MVNFSNLKSAIPTDRWNFIYIIFLINGIGSLLPWNMLINADNYFVNYKLNITNPTSMQDNYRQHFLSYLGLFSKGPNILLQILNVFINAENANLTRRINITLVIQIVVFLIIIAMAAIDSSGWPDLFFWLTMMSAAFINLANGVFQSCLYGIAGRFPMKYTNSVTIGMNLSGTLASLLMLISIAVSPSYQVEAIVFFSFAIALLIVCLLAGFYVSTNKFHQYYSNKNLIRTPSISSINMELSNGHHKGRSSSLLHNAIISTVTYDGKPLNSTCKDFQSSAKAKYVYVLKRIWVQLINVMLIYMVSLSIFPALSARILSEDGILDENYFAPVFCFLFFNLFATVGNTIAQHVQWPGPKYLIIFTIGRLMFIPFFLYCNYHPGDARTLPIIFHRDWMYICGMIAMATSSGYLSSLSLMYIPKCVHPDVSATAAMFAVLTVMLGILVGINLSIFYPTIVTS</sequence>
<feature type="transmembrane region" description="Helical" evidence="7">
    <location>
        <begin position="193"/>
        <end position="214"/>
    </location>
</feature>
<evidence type="ECO:0000256" key="1">
    <source>
        <dbReference type="ARBA" id="ARBA00004141"/>
    </source>
</evidence>
<feature type="transmembrane region" description="Helical" evidence="7">
    <location>
        <begin position="291"/>
        <end position="312"/>
    </location>
</feature>
<keyword evidence="9" id="KW-1185">Reference proteome</keyword>
<dbReference type="AlphaFoldDB" id="A0A9Q0MDL5"/>
<keyword evidence="3" id="KW-0813">Transport</keyword>
<feature type="transmembrane region" description="Helical" evidence="7">
    <location>
        <begin position="394"/>
        <end position="418"/>
    </location>
</feature>
<dbReference type="PIRSF" id="PIRSF016379">
    <property type="entry name" value="ENT"/>
    <property type="match status" value="1"/>
</dbReference>
<evidence type="ECO:0000256" key="4">
    <source>
        <dbReference type="ARBA" id="ARBA00022692"/>
    </source>
</evidence>
<feature type="transmembrane region" description="Helical" evidence="7">
    <location>
        <begin position="430"/>
        <end position="452"/>
    </location>
</feature>
<dbReference type="EMBL" id="JAPWDV010000001">
    <property type="protein sequence ID" value="KAJ6222302.1"/>
    <property type="molecule type" value="Genomic_DNA"/>
</dbReference>
<comment type="subcellular location">
    <subcellularLocation>
        <location evidence="1">Membrane</location>
        <topology evidence="1">Multi-pass membrane protein</topology>
    </subcellularLocation>
</comment>
<dbReference type="Proteomes" id="UP001142055">
    <property type="component" value="Chromosome 1"/>
</dbReference>
<feature type="transmembrane region" description="Helical" evidence="7">
    <location>
        <begin position="126"/>
        <end position="145"/>
    </location>
</feature>
<organism evidence="8 9">
    <name type="scientific">Blomia tropicalis</name>
    <name type="common">Mite</name>
    <dbReference type="NCBI Taxonomy" id="40697"/>
    <lineage>
        <taxon>Eukaryota</taxon>
        <taxon>Metazoa</taxon>
        <taxon>Ecdysozoa</taxon>
        <taxon>Arthropoda</taxon>
        <taxon>Chelicerata</taxon>
        <taxon>Arachnida</taxon>
        <taxon>Acari</taxon>
        <taxon>Acariformes</taxon>
        <taxon>Sarcoptiformes</taxon>
        <taxon>Astigmata</taxon>
        <taxon>Glycyphagoidea</taxon>
        <taxon>Echimyopodidae</taxon>
        <taxon>Blomia</taxon>
    </lineage>
</organism>
<feature type="transmembrane region" description="Helical" evidence="7">
    <location>
        <begin position="65"/>
        <end position="86"/>
    </location>
</feature>
<dbReference type="PRINTS" id="PR01130">
    <property type="entry name" value="DERENTRNSPRT"/>
</dbReference>
<keyword evidence="6 7" id="KW-0472">Membrane</keyword>
<evidence type="ECO:0000256" key="6">
    <source>
        <dbReference type="ARBA" id="ARBA00023136"/>
    </source>
</evidence>
<dbReference type="Pfam" id="PF01733">
    <property type="entry name" value="Nucleoside_tran"/>
    <property type="match status" value="1"/>
</dbReference>
<accession>A0A9Q0MDL5</accession>
<dbReference type="InterPro" id="IPR002259">
    <property type="entry name" value="Eqnu_transpt"/>
</dbReference>
<feature type="transmembrane region" description="Helical" evidence="7">
    <location>
        <begin position="18"/>
        <end position="38"/>
    </location>
</feature>
<dbReference type="GO" id="GO:0005337">
    <property type="term" value="F:nucleoside transmembrane transporter activity"/>
    <property type="evidence" value="ECO:0007669"/>
    <property type="project" value="InterPro"/>
</dbReference>
<comment type="similarity">
    <text evidence="2">Belongs to the SLC29A/ENT transporter (TC 2.A.57) family.</text>
</comment>
<feature type="transmembrane region" description="Helical" evidence="7">
    <location>
        <begin position="358"/>
        <end position="374"/>
    </location>
</feature>
<feature type="transmembrane region" description="Helical" evidence="7">
    <location>
        <begin position="98"/>
        <end position="120"/>
    </location>
</feature>
<evidence type="ECO:0000313" key="8">
    <source>
        <dbReference type="EMBL" id="KAJ6222302.1"/>
    </source>
</evidence>
<keyword evidence="4 7" id="KW-0812">Transmembrane</keyword>
<protein>
    <recommendedName>
        <fullName evidence="10">Equilibrative nucleoside transporter 1</fullName>
    </recommendedName>
</protein>
<evidence type="ECO:0000256" key="2">
    <source>
        <dbReference type="ARBA" id="ARBA00007965"/>
    </source>
</evidence>
<evidence type="ECO:0000313" key="9">
    <source>
        <dbReference type="Proteomes" id="UP001142055"/>
    </source>
</evidence>
<evidence type="ECO:0000256" key="3">
    <source>
        <dbReference type="ARBA" id="ARBA00022448"/>
    </source>
</evidence>
<evidence type="ECO:0000256" key="7">
    <source>
        <dbReference type="SAM" id="Phobius"/>
    </source>
</evidence>
<feature type="transmembrane region" description="Helical" evidence="7">
    <location>
        <begin position="166"/>
        <end position="187"/>
    </location>
</feature>
<dbReference type="OMA" id="VVGTNIC"/>
<comment type="caution">
    <text evidence="8">The sequence shown here is derived from an EMBL/GenBank/DDBJ whole genome shotgun (WGS) entry which is preliminary data.</text>
</comment>
<name>A0A9Q0MDL5_BLOTA</name>
<dbReference type="GO" id="GO:0005886">
    <property type="term" value="C:plasma membrane"/>
    <property type="evidence" value="ECO:0007669"/>
    <property type="project" value="TreeGrafter"/>
</dbReference>
<gene>
    <name evidence="8" type="ORF">RDWZM_000847</name>
</gene>
<proteinExistence type="inferred from homology"/>